<dbReference type="PANTHER" id="PTHR35862:SF1">
    <property type="entry name" value="FELS-2 PROPHAGE PROTEIN"/>
    <property type="match status" value="1"/>
</dbReference>
<sequence length="450" mass="49520">MQLNFDSISAAAQKAAAKIFDEVSGKNDRHLTPQAELTIDGRRFGTQAMSRIISISLTDKRGFEADELTIELDDHDGTIAIPKTGSKITLKLGYQETGLVEKGEYLVSEFTASGSPDRLSITARAADLAEALAEQVEKSWHKQTLYQIIETIAKKHKYEYLISKDYQNTKIEHIDQTNESDASFMSRLAEQYDAIATIKNGKLLFIPAGESQTASGQPILPTTITRASGDSHSFTYSSSNSYQAVKAYYTDKKTGQKKEVIVNKDNAYPNKKTVSQTKIIKGKAVKGKTQKGKATKGKTVKGKKGRQYTTKKVTTTKTVIDNRKVNTEGQKIKTLRHLYATESGAWSGARGAFKKIQRGVAEFSITLAVGRPDLYPETPAVVKGFKPEIDAEAWLITEVSHKIDSGGYTASIQFEARIVPDITLYEDAPTNNFQPTGETTEILKNGKPNS</sequence>
<protein>
    <submittedName>
        <fullName evidence="1">Tail protein</fullName>
    </submittedName>
</protein>
<dbReference type="SUPFAM" id="SSF69279">
    <property type="entry name" value="Phage tail proteins"/>
    <property type="match status" value="1"/>
</dbReference>
<proteinExistence type="predicted"/>
<accession>A0A8S5MNP6</accession>
<organism evidence="1">
    <name type="scientific">Myoviridae sp. ctPSW2</name>
    <dbReference type="NCBI Taxonomy" id="2826648"/>
    <lineage>
        <taxon>Viruses</taxon>
        <taxon>Duplodnaviria</taxon>
        <taxon>Heunggongvirae</taxon>
        <taxon>Uroviricota</taxon>
        <taxon>Caudoviricetes</taxon>
    </lineage>
</organism>
<evidence type="ECO:0000313" key="1">
    <source>
        <dbReference type="EMBL" id="DAD83687.1"/>
    </source>
</evidence>
<dbReference type="Pfam" id="PF05954">
    <property type="entry name" value="Phage_GPD"/>
    <property type="match status" value="1"/>
</dbReference>
<dbReference type="PANTHER" id="PTHR35862">
    <property type="entry name" value="FELS-2 PROPHAGE PROTEIN"/>
    <property type="match status" value="1"/>
</dbReference>
<dbReference type="InterPro" id="IPR052726">
    <property type="entry name" value="Phage_Baseplate_Hub"/>
</dbReference>
<dbReference type="EMBL" id="BK014940">
    <property type="protein sequence ID" value="DAD83687.1"/>
    <property type="molecule type" value="Genomic_DNA"/>
</dbReference>
<dbReference type="Gene3D" id="3.55.50.10">
    <property type="entry name" value="Baseplate protein-like domains"/>
    <property type="match status" value="1"/>
</dbReference>
<reference evidence="1" key="1">
    <citation type="journal article" date="2021" name="Proc. Natl. Acad. Sci. U.S.A.">
        <title>A Catalog of Tens of Thousands of Viruses from Human Metagenomes Reveals Hidden Associations with Chronic Diseases.</title>
        <authorList>
            <person name="Tisza M.J."/>
            <person name="Buck C.B."/>
        </authorList>
    </citation>
    <scope>NUCLEOTIDE SEQUENCE</scope>
    <source>
        <strain evidence="1">CtPSW2</strain>
    </source>
</reference>
<name>A0A8S5MNP6_9CAUD</name>